<feature type="region of interest" description="Disordered" evidence="1">
    <location>
        <begin position="1"/>
        <end position="41"/>
    </location>
</feature>
<evidence type="ECO:0008006" key="4">
    <source>
        <dbReference type="Google" id="ProtNLM"/>
    </source>
</evidence>
<dbReference type="PANTHER" id="PTHR36156:SF2">
    <property type="entry name" value="CUPIN TYPE-2 DOMAIN-CONTAINING PROTEIN"/>
    <property type="match status" value="1"/>
</dbReference>
<comment type="caution">
    <text evidence="2">The sequence shown here is derived from an EMBL/GenBank/DDBJ whole genome shotgun (WGS) entry which is preliminary data.</text>
</comment>
<dbReference type="Gene3D" id="2.60.120.10">
    <property type="entry name" value="Jelly Rolls"/>
    <property type="match status" value="1"/>
</dbReference>
<protein>
    <recommendedName>
        <fullName evidence="4">Cupin 2 conserved barrel domain-containing protein</fullName>
    </recommendedName>
</protein>
<reference evidence="2 3" key="1">
    <citation type="submission" date="2018-06" db="EMBL/GenBank/DDBJ databases">
        <title>Complete Genomes of Monosporascus.</title>
        <authorList>
            <person name="Robinson A.J."/>
            <person name="Natvig D.O."/>
        </authorList>
    </citation>
    <scope>NUCLEOTIDE SEQUENCE [LARGE SCALE GENOMIC DNA]</scope>
    <source>
        <strain evidence="2 3">CBS 110550</strain>
    </source>
</reference>
<dbReference type="InterPro" id="IPR047142">
    <property type="entry name" value="OryJ/VirC-like"/>
</dbReference>
<proteinExistence type="predicted"/>
<dbReference type="Proteomes" id="UP000293360">
    <property type="component" value="Unassembled WGS sequence"/>
</dbReference>
<dbReference type="InterPro" id="IPR014710">
    <property type="entry name" value="RmlC-like_jellyroll"/>
</dbReference>
<gene>
    <name evidence="2" type="ORF">DL764_005018</name>
</gene>
<dbReference type="CDD" id="cd02231">
    <property type="entry name" value="cupin_BLL6423-like"/>
    <property type="match status" value="1"/>
</dbReference>
<keyword evidence="3" id="KW-1185">Reference proteome</keyword>
<feature type="compositionally biased region" description="Polar residues" evidence="1">
    <location>
        <begin position="20"/>
        <end position="41"/>
    </location>
</feature>
<evidence type="ECO:0000256" key="1">
    <source>
        <dbReference type="SAM" id="MobiDB-lite"/>
    </source>
</evidence>
<sequence>MESKSDEASALNPSDPRPPVTSQLSRDLPGTTTFLTGHNPSGQAVVHSARAASWKPFEGGAMGFNQIYTNRFPADLNGDADVAFHDEVVGGGGMGLASKGGVVCRMVDFGPLYECMMHRTQSLDFGIVVEGEVEMLLDDGSRTLLRRGDVAVQRATMHAWRNPSPDSWTRMVFVLQDTKPLVIDGRRLGEDLGRGLEGLPPSGNDA</sequence>
<evidence type="ECO:0000313" key="3">
    <source>
        <dbReference type="Proteomes" id="UP000293360"/>
    </source>
</evidence>
<dbReference type="PANTHER" id="PTHR36156">
    <property type="entry name" value="SLR2101 PROTEIN"/>
    <property type="match status" value="1"/>
</dbReference>
<dbReference type="OrthoDB" id="5840532at2759"/>
<name>A0A4V1XAR2_9PEZI</name>
<evidence type="ECO:0000313" key="2">
    <source>
        <dbReference type="EMBL" id="RYP03639.1"/>
    </source>
</evidence>
<accession>A0A4V1XAR2</accession>
<dbReference type="AlphaFoldDB" id="A0A4V1XAR2"/>
<organism evidence="2 3">
    <name type="scientific">Monosporascus ibericus</name>
    <dbReference type="NCBI Taxonomy" id="155417"/>
    <lineage>
        <taxon>Eukaryota</taxon>
        <taxon>Fungi</taxon>
        <taxon>Dikarya</taxon>
        <taxon>Ascomycota</taxon>
        <taxon>Pezizomycotina</taxon>
        <taxon>Sordariomycetes</taxon>
        <taxon>Xylariomycetidae</taxon>
        <taxon>Xylariales</taxon>
        <taxon>Xylariales incertae sedis</taxon>
        <taxon>Monosporascus</taxon>
    </lineage>
</organism>
<dbReference type="STRING" id="155417.A0A4V1XAR2"/>
<dbReference type="InterPro" id="IPR011051">
    <property type="entry name" value="RmlC_Cupin_sf"/>
</dbReference>
<dbReference type="EMBL" id="QJNU01000250">
    <property type="protein sequence ID" value="RYP03639.1"/>
    <property type="molecule type" value="Genomic_DNA"/>
</dbReference>
<dbReference type="SUPFAM" id="SSF51182">
    <property type="entry name" value="RmlC-like cupins"/>
    <property type="match status" value="1"/>
</dbReference>